<name>A0A8S9ULD8_PHYIN</name>
<evidence type="ECO:0000256" key="1">
    <source>
        <dbReference type="SAM" id="MobiDB-lite"/>
    </source>
</evidence>
<dbReference type="EMBL" id="JAACNO010001296">
    <property type="protein sequence ID" value="KAF4141621.1"/>
    <property type="molecule type" value="Genomic_DNA"/>
</dbReference>
<evidence type="ECO:0000313" key="2">
    <source>
        <dbReference type="EMBL" id="KAF4141621.1"/>
    </source>
</evidence>
<dbReference type="Proteomes" id="UP000704712">
    <property type="component" value="Unassembled WGS sequence"/>
</dbReference>
<reference evidence="2" key="1">
    <citation type="submission" date="2020-03" db="EMBL/GenBank/DDBJ databases">
        <title>Hybrid Assembly of Korean Phytophthora infestans isolates.</title>
        <authorList>
            <person name="Prokchorchik M."/>
            <person name="Lee Y."/>
            <person name="Seo J."/>
            <person name="Cho J.-H."/>
            <person name="Park Y.-E."/>
            <person name="Jang D.-C."/>
            <person name="Im J.-S."/>
            <person name="Choi J.-G."/>
            <person name="Park H.-J."/>
            <person name="Lee G.-B."/>
            <person name="Lee Y.-G."/>
            <person name="Hong S.-Y."/>
            <person name="Cho K."/>
            <person name="Sohn K.H."/>
        </authorList>
    </citation>
    <scope>NUCLEOTIDE SEQUENCE</scope>
    <source>
        <strain evidence="2">KR_2_A2</strain>
    </source>
</reference>
<accession>A0A8S9ULD8</accession>
<evidence type="ECO:0000313" key="3">
    <source>
        <dbReference type="Proteomes" id="UP000704712"/>
    </source>
</evidence>
<dbReference type="AlphaFoldDB" id="A0A8S9ULD8"/>
<gene>
    <name evidence="2" type="ORF">GN958_ATG09157</name>
</gene>
<sequence length="160" mass="18012">MKNIGEDCWNGGDSGDTRDIKPLAYQQETPRSAASVQSEKPSQTTAWRPRALALVSTHVGFEESGEVLVEWSLDLWSCPEAHRDLCDVVSERVMEHVRFPRRSNSATSARASVFARKRWHDDHHRRKDGAPTEDFLVLGDTLIVERPLCSSRHEDSAQGT</sequence>
<comment type="caution">
    <text evidence="2">The sequence shown here is derived from an EMBL/GenBank/DDBJ whole genome shotgun (WGS) entry which is preliminary data.</text>
</comment>
<feature type="compositionally biased region" description="Polar residues" evidence="1">
    <location>
        <begin position="26"/>
        <end position="45"/>
    </location>
</feature>
<protein>
    <submittedName>
        <fullName evidence="2">Uncharacterized protein</fullName>
    </submittedName>
</protein>
<organism evidence="2 3">
    <name type="scientific">Phytophthora infestans</name>
    <name type="common">Potato late blight agent</name>
    <name type="synonym">Botrytis infestans</name>
    <dbReference type="NCBI Taxonomy" id="4787"/>
    <lineage>
        <taxon>Eukaryota</taxon>
        <taxon>Sar</taxon>
        <taxon>Stramenopiles</taxon>
        <taxon>Oomycota</taxon>
        <taxon>Peronosporomycetes</taxon>
        <taxon>Peronosporales</taxon>
        <taxon>Peronosporaceae</taxon>
        <taxon>Phytophthora</taxon>
    </lineage>
</organism>
<proteinExistence type="predicted"/>
<feature type="region of interest" description="Disordered" evidence="1">
    <location>
        <begin position="1"/>
        <end position="45"/>
    </location>
</feature>